<feature type="domain" description="LCCL" evidence="6">
    <location>
        <begin position="547"/>
        <end position="607"/>
    </location>
</feature>
<evidence type="ECO:0000256" key="1">
    <source>
        <dbReference type="ARBA" id="ARBA00004613"/>
    </source>
</evidence>
<organism evidence="9 10">
    <name type="scientific">Duganella rivi</name>
    <dbReference type="NCBI Taxonomy" id="2666083"/>
    <lineage>
        <taxon>Bacteria</taxon>
        <taxon>Pseudomonadati</taxon>
        <taxon>Pseudomonadota</taxon>
        <taxon>Betaproteobacteria</taxon>
        <taxon>Burkholderiales</taxon>
        <taxon>Oxalobacteraceae</taxon>
        <taxon>Telluria group</taxon>
        <taxon>Duganella</taxon>
    </lineage>
</organism>
<feature type="domain" description="Novel toxin 10" evidence="7">
    <location>
        <begin position="3188"/>
        <end position="3304"/>
    </location>
</feature>
<feature type="signal peptide" evidence="5">
    <location>
        <begin position="1"/>
        <end position="34"/>
    </location>
</feature>
<dbReference type="InterPro" id="IPR028994">
    <property type="entry name" value="Integrin_alpha_N"/>
</dbReference>
<dbReference type="InterPro" id="IPR013783">
    <property type="entry name" value="Ig-like_fold"/>
</dbReference>
<dbReference type="NCBIfam" id="TIGR01643">
    <property type="entry name" value="YD_repeat_2x"/>
    <property type="match status" value="1"/>
</dbReference>
<protein>
    <submittedName>
        <fullName evidence="9">Uncharacterized protein</fullName>
    </submittedName>
</protein>
<feature type="region of interest" description="Disordered" evidence="4">
    <location>
        <begin position="3080"/>
        <end position="3119"/>
    </location>
</feature>
<dbReference type="Pfam" id="PF05593">
    <property type="entry name" value="RHS_repeat"/>
    <property type="match status" value="1"/>
</dbReference>
<dbReference type="EMBL" id="WWCK01000004">
    <property type="protein sequence ID" value="MYM67691.1"/>
    <property type="molecule type" value="Genomic_DNA"/>
</dbReference>
<dbReference type="Gene3D" id="2.180.10.10">
    <property type="entry name" value="RHS repeat-associated core"/>
    <property type="match status" value="2"/>
</dbReference>
<evidence type="ECO:0000313" key="9">
    <source>
        <dbReference type="EMBL" id="MYM67691.1"/>
    </source>
</evidence>
<dbReference type="Pfam" id="PF03815">
    <property type="entry name" value="LCCL"/>
    <property type="match status" value="1"/>
</dbReference>
<keyword evidence="10" id="KW-1185">Reference proteome</keyword>
<evidence type="ECO:0000259" key="6">
    <source>
        <dbReference type="Pfam" id="PF03815"/>
    </source>
</evidence>
<feature type="compositionally biased region" description="Low complexity" evidence="4">
    <location>
        <begin position="3082"/>
        <end position="3091"/>
    </location>
</feature>
<evidence type="ECO:0000256" key="4">
    <source>
        <dbReference type="SAM" id="MobiDB-lite"/>
    </source>
</evidence>
<dbReference type="Pfam" id="PF16158">
    <property type="entry name" value="N_BRCA1_IG"/>
    <property type="match status" value="1"/>
</dbReference>
<evidence type="ECO:0000256" key="5">
    <source>
        <dbReference type="SAM" id="SignalP"/>
    </source>
</evidence>
<comment type="subcellular location">
    <subcellularLocation>
        <location evidence="1">Secreted</location>
    </subcellularLocation>
</comment>
<evidence type="ECO:0000259" key="7">
    <source>
        <dbReference type="Pfam" id="PF15520"/>
    </source>
</evidence>
<dbReference type="InterPro" id="IPR003284">
    <property type="entry name" value="Sal_SpvB"/>
</dbReference>
<dbReference type="Pfam" id="PF03534">
    <property type="entry name" value="SpvB"/>
    <property type="match status" value="1"/>
</dbReference>
<keyword evidence="2" id="KW-0964">Secreted</keyword>
<dbReference type="Pfam" id="PF15520">
    <property type="entry name" value="Ntox10"/>
    <property type="match status" value="1"/>
</dbReference>
<evidence type="ECO:0000256" key="2">
    <source>
        <dbReference type="ARBA" id="ARBA00022525"/>
    </source>
</evidence>
<dbReference type="Proteomes" id="UP000450012">
    <property type="component" value="Unassembled WGS sequence"/>
</dbReference>
<dbReference type="InterPro" id="IPR006530">
    <property type="entry name" value="YD"/>
</dbReference>
<dbReference type="InterPro" id="IPR004043">
    <property type="entry name" value="LCCL"/>
</dbReference>
<dbReference type="GO" id="GO:0005576">
    <property type="term" value="C:extracellular region"/>
    <property type="evidence" value="ECO:0007669"/>
    <property type="project" value="UniProtKB-SubCell"/>
</dbReference>
<proteinExistence type="predicted"/>
<dbReference type="InterPro" id="IPR036609">
    <property type="entry name" value="LCCL_sf"/>
</dbReference>
<dbReference type="SUPFAM" id="SSF69848">
    <property type="entry name" value="LCCL domain"/>
    <property type="match status" value="1"/>
</dbReference>
<sequence length="3309" mass="351822">MHTHIAQACRSLLLVIVRGLLVLMMFCAAQPALAQNGAQFVSQSVSSSMDIGTSYSVSVRMKNIGTTTWTPDTYGLGAQAPANNWDWGVARVPLSTSVAPGETYTFRFSVKRAAPAGVYNFQWQVVQENVEWFGDTSPLVSVVVSQPGNPLPTLTVTRNPSPMVLGRTYSITWNSTNATSVSNACTVDHPGPGYSGSSTFPPSGTLTNLETFADGIDNPSTCVWTATGPGGSAQVTEKMITVLPPAPTLTVKRNPSPMELGKTYSLTWSSTNATSVKNDCRVDHPGPGYSGTSTFAPNGSLTNLETYADSVGNPSTCVWTAYGFGGTATVTERMETIIPPPTLTVTRNPSPMVVGKTYSLSWDSTNATSVSNDCTADHAGPGYSGSSTFAPSGSLTNLETFAERVGNPSTCVWTAVGPGGTKKVTEKMETIVKPPTLTVTRTPSPMAAGQNYTLTWASTGATSVTSVCTASGTGFNGTNSWDANGTMTATANPAWANYPSTCIWTAEGPTGKTTVTQTMTTSPPKAISAECLAVTPASGSFTAATGGGLWGNNSAGYSTDSSIPTALIHSGLLKAGESAFVNVLPLDTLKKLNGTTANGVTSSSWDEPWCGMRLSLAPQPTISVKRTPAVMVVGQPATVTWSSSNAAGWARSCTANGPGYTGYSTLPASGSETITPNASWVDNPSTCTWSTTGPGNPGSYVETVATAAVGGGASDARFVSQDVPTIMSPGKTYPVTIRMLNTGTATWTAGNNYRLGNLDDSLTWGVNRALLTSSVAPGQIAEFKMTVTAPFVSGVVPFQWQMLQEQVGRFGAVTPDAAVVVSGFNAPAATLSVSPNNVRVAGTAKATLTFKGSATETGRVIKTLEVSQRQYGSSSVVQLPPVKNGTGASLSLPANYTVAVPAGLYTFQLRGIDDAGNDGFSPPVIVNVTNSSLLGLISGVRIDADNKPRLIGWICQPSVSQALNYQVLLDAPTTDLGGILLTSGVANVATEPDNAAVQSQCQTPGSAHHFNVDLSGYTARYPGRTLYVKAPAYSGSDSLVLPCADNTCTMPGALRVGITTPTQGQSFVLPNPAFLRMKVTGLAGSLDEVGFYVNGSWIAATAEADAPGAYSVSKALAASATPYVVYAKIRQGNTTLFSAQSQFNVVSASAAIITSPLPNTTITVGSQLLLKANAPTNAQTLKFFANSIFIGDAVKSNDEWTYTWKPLAAKTYSIKAVAYDVAGTVISESIPVTVVVTSSTSQPLVGINIPTPHLGNPNAGSLPGTMTVGPNGEAVYSIPIDVPPGTADIEPDLTLNYSSTSPNGVLGMGWSLSGLSYIERCAKTIAQDGVYGRISLNNSDRLCLDGQRLIRVDGDNSDDSYWSVGTTYRTESDIFARISRQADGGFKVEWRDGRISYFGLDANAALPSQGAVKWGLSRTEDRKGNYLTVSYNACTTGGECQPAAIRYGGYAKGTTQRMPDIAVRFDYDDSRPDVQLAYIGGVRVDTAKRMSHIRTYIDTAADGTGGTLVRDYGIHYIQSETGGRSLIDWIELKAVNPADGTIETLPRTDFKWGLGGAPTLKATSVAPFVLPYFPGRDPSRLQGDVDGSGRTSFVALQAIACGLSNEPPCVDPTIQPHLTGAVKIRAPNGNESETTLDIDAMGIKSTFAYGANSAYMSDLNGDGFDDIVLADTTNKKWGYCINNAKGAPVTFSCQAGGDGTPAPVNLRGDRKAHLIGKINRDGIARDCTYVNGAMSCSDLKFNGMPSLLTSEPSLTSFDFLNINEISLSRQPKSDFYSVWGTLVPAANPADPYEIRSPDQRLDRINGVTICFNQIDGMACNTPVQSKSVGKTLLTVDSADQTGDFNGDGLTDFIYSIRNAGANNGRYICLSKENGVDCKPDTSLNSFAPFYDTTSADATSGAKIADLLGDGVTRLLFNTARTSIEGPFTPKTYLCAYGVAGFSCDLIARTIESVPESQTVFIDDSGVPALLIKTGSDINGKPAWVPMTLVAPAAMDRIVWVKNGIGHETEVDYARGDDPAVYVRKPIVNGQVLAPTYPAAFVAPGVMVKQLRETSGGAGKLVKNYQYGGALEDVTGRGSLGMAVVKESDPDTKIENTVYYSQAYPTVGLPLRQLVQSVRGRTIDLSDTSTDYTIVATVPMAPQVQWVLATSITSVQKDLSGADMGTEVVKIDDYDTYGNVLQKTATSSAAGGTFVSTVVTPVIPDTTNWLVGLPSSLTETRAGPVGDPIQRKIDFTYKDGLLDTEIVENNTPLRVKTTHGRTAFGLEEALTQEWTDPKGVAQSREVVRRIFDTAKGRFAEKISNALGHTDSLLYNAQTGLPKSRTDANQQKTEYTYDAFGRIKKAKFANANETLSYYKQCVNDSACPAGATTVGVREYSRGTDHIAVPEARYLNAAGKPVSISTWGSQGRQIVVDYGYDNLGRLDKVYRPRFVNDIAYIAASYEYDDLGRVTGVTRWDENNTPQKSIVKFDGLLTTYQNPELFETVETRDVQGHLIEVKDAAGKFTKMGYDAFGNLKTTEDPNGNIVTVKYDNLGRKTDLSDPDLGWIHYDVDAVGRVYQQTSPEDRLAQGLTTFEYDKLDRMTRRLERDLDSRWVFDTELPSTAPAKGKLVSASTWKKSPAVADYERTYEYDAFGNPKEIRRTSANGIHVSTYKYDAWGRLSSESAAPSIGKSKTFVRRYDDMGQLAGLERDGVILWSIADADAAGRPMLTQLGNGLTEKREFNPYSGRLTKINVLKGASPLLQQNYAYNPRGLLSHRDAFWPGASFMEDFTYDGLNRLATSTVGSVRLQYGYDEAGNLKHKDDLSTTEDYTYFSQKLGEGSLPHAVKRLPGSSADFAYDKNGNLRNGAGRQLTWKSFNMPATITKGSFTSTFTYGAEHQRVRQDRAGGANPISTEYLGMQQLESVSNKVTATRSYWPIGNGVDVDVEAGAANTRWMHVDAQGSVMAISDENGDIKESTAYDPWGKRRELGGVPAGRGSATPDVIDGVLDSTGYTGEEMLDQLDLVHLNGRVYDPGIGRFISADPFVTDWSNGQSLNRYSYVLNSPLNYTDPSGYEEQSVPSVVVTGSLNGALGSSGGSIGAGSSSSIAGSKQGPAATVTVRGKSQSANSGFKDHSRRSLGDPLQGIVQEFHDYGTNGNGEQILGTSARRVEMTDHASGQVGTMIGIAASGLPVDRAVVGIYRGYQFVNAARAAKSVANPISNTFARVVPRGLKPTTLAKPGDLDVFVTNASELRGLSNAQIAEKLTIPELPGGFKVIEFPSAGIEGIASPVFRTNPGFIQGGRTAGGAAEFVIPNGPIPSGAIEWIPH</sequence>
<dbReference type="GO" id="GO:0005737">
    <property type="term" value="C:cytoplasm"/>
    <property type="evidence" value="ECO:0007669"/>
    <property type="project" value="InterPro"/>
</dbReference>
<evidence type="ECO:0000259" key="8">
    <source>
        <dbReference type="Pfam" id="PF16158"/>
    </source>
</evidence>
<dbReference type="InterPro" id="IPR031325">
    <property type="entry name" value="RHS_repeat"/>
</dbReference>
<keyword evidence="5" id="KW-0732">Signal</keyword>
<accession>A0A7X4GQC6</accession>
<dbReference type="InterPro" id="IPR032350">
    <property type="entry name" value="Nbr1_FW"/>
</dbReference>
<feature type="chain" id="PRO_5031132128" evidence="5">
    <location>
        <begin position="35"/>
        <end position="3309"/>
    </location>
</feature>
<name>A0A7X4GQC6_9BURK</name>
<comment type="caution">
    <text evidence="9">The sequence shown here is derived from an EMBL/GenBank/DDBJ whole genome shotgun (WGS) entry which is preliminary data.</text>
</comment>
<dbReference type="InterPro" id="IPR050708">
    <property type="entry name" value="T6SS_VgrG/RHS"/>
</dbReference>
<dbReference type="Gene3D" id="2.170.130.20">
    <property type="entry name" value="LCCL-like domain"/>
    <property type="match status" value="1"/>
</dbReference>
<evidence type="ECO:0000313" key="10">
    <source>
        <dbReference type="Proteomes" id="UP000450012"/>
    </source>
</evidence>
<dbReference type="InterPro" id="IPR022385">
    <property type="entry name" value="Rhs_assc_core"/>
</dbReference>
<dbReference type="PANTHER" id="PTHR32305:SF15">
    <property type="entry name" value="PROTEIN RHSA-RELATED"/>
    <property type="match status" value="1"/>
</dbReference>
<dbReference type="Gene3D" id="2.60.40.10">
    <property type="entry name" value="Immunoglobulins"/>
    <property type="match status" value="3"/>
</dbReference>
<keyword evidence="3" id="KW-0843">Virulence</keyword>
<dbReference type="SUPFAM" id="SSF69318">
    <property type="entry name" value="Integrin alpha N-terminal domain"/>
    <property type="match status" value="1"/>
</dbReference>
<dbReference type="PANTHER" id="PTHR32305">
    <property type="match status" value="1"/>
</dbReference>
<dbReference type="NCBIfam" id="TIGR03696">
    <property type="entry name" value="Rhs_assc_core"/>
    <property type="match status" value="1"/>
</dbReference>
<feature type="domain" description="Nbr1 FW" evidence="8">
    <location>
        <begin position="725"/>
        <end position="812"/>
    </location>
</feature>
<evidence type="ECO:0000256" key="3">
    <source>
        <dbReference type="ARBA" id="ARBA00023026"/>
    </source>
</evidence>
<dbReference type="RefSeq" id="WP_161014267.1">
    <property type="nucleotide sequence ID" value="NZ_WWCK01000004.1"/>
</dbReference>
<gene>
    <name evidence="9" type="ORF">GTP45_12715</name>
</gene>
<dbReference type="InterPro" id="IPR029122">
    <property type="entry name" value="Ntox10"/>
</dbReference>
<reference evidence="9 10" key="1">
    <citation type="submission" date="2019-12" db="EMBL/GenBank/DDBJ databases">
        <title>Novel species isolated from a subtropical stream in China.</title>
        <authorList>
            <person name="Lu H."/>
        </authorList>
    </citation>
    <scope>NUCLEOTIDE SEQUENCE [LARGE SCALE GENOMIC DNA]</scope>
    <source>
        <strain evidence="9 10">FT55W</strain>
    </source>
</reference>